<proteinExistence type="predicted"/>
<dbReference type="InterPro" id="IPR006148">
    <property type="entry name" value="Glc/Gal-6P_isomerase"/>
</dbReference>
<dbReference type="Gene3D" id="3.40.50.1360">
    <property type="match status" value="1"/>
</dbReference>
<comment type="caution">
    <text evidence="4">The sequence shown here is derived from an EMBL/GenBank/DDBJ whole genome shotgun (WGS) entry which is preliminary data.</text>
</comment>
<name>A0A5D4QP74_9BACI</name>
<dbReference type="CDD" id="cd01399">
    <property type="entry name" value="GlcN6P_deaminase"/>
    <property type="match status" value="1"/>
</dbReference>
<keyword evidence="2" id="KW-0119">Carbohydrate metabolism</keyword>
<feature type="domain" description="Glucosamine/galactosamine-6-phosphate isomerase" evidence="3">
    <location>
        <begin position="11"/>
        <end position="225"/>
    </location>
</feature>
<evidence type="ECO:0000313" key="5">
    <source>
        <dbReference type="Proteomes" id="UP000322139"/>
    </source>
</evidence>
<protein>
    <submittedName>
        <fullName evidence="4">Glucosamine-6-phosphate deaminase</fullName>
    </submittedName>
</protein>
<dbReference type="PROSITE" id="PS01161">
    <property type="entry name" value="GLC_GALNAC_ISOMERASE"/>
    <property type="match status" value="1"/>
</dbReference>
<evidence type="ECO:0000256" key="1">
    <source>
        <dbReference type="ARBA" id="ARBA00022801"/>
    </source>
</evidence>
<dbReference type="Pfam" id="PF01182">
    <property type="entry name" value="Glucosamine_iso"/>
    <property type="match status" value="1"/>
</dbReference>
<evidence type="ECO:0000313" key="4">
    <source>
        <dbReference type="EMBL" id="TYS40777.1"/>
    </source>
</evidence>
<accession>A0A5D4QP74</accession>
<dbReference type="GO" id="GO:0006043">
    <property type="term" value="P:glucosamine catabolic process"/>
    <property type="evidence" value="ECO:0007669"/>
    <property type="project" value="TreeGrafter"/>
</dbReference>
<dbReference type="GO" id="GO:0005737">
    <property type="term" value="C:cytoplasm"/>
    <property type="evidence" value="ECO:0007669"/>
    <property type="project" value="TreeGrafter"/>
</dbReference>
<dbReference type="GO" id="GO:0004342">
    <property type="term" value="F:glucosamine-6-phosphate deaminase activity"/>
    <property type="evidence" value="ECO:0007669"/>
    <property type="project" value="InterPro"/>
</dbReference>
<dbReference type="RefSeq" id="WP_148977124.1">
    <property type="nucleotide sequence ID" value="NZ_JBNILB010000016.1"/>
</dbReference>
<dbReference type="AlphaFoldDB" id="A0A5D4QP74"/>
<gene>
    <name evidence="4" type="ORF">FZD51_24830</name>
</gene>
<dbReference type="InterPro" id="IPR018321">
    <property type="entry name" value="Glucosamine6P_isomerase_CS"/>
</dbReference>
<evidence type="ECO:0000259" key="3">
    <source>
        <dbReference type="Pfam" id="PF01182"/>
    </source>
</evidence>
<dbReference type="EMBL" id="VTER01000021">
    <property type="protein sequence ID" value="TYS40777.1"/>
    <property type="molecule type" value="Genomic_DNA"/>
</dbReference>
<dbReference type="PANTHER" id="PTHR11280">
    <property type="entry name" value="GLUCOSAMINE-6-PHOSPHATE ISOMERASE"/>
    <property type="match status" value="1"/>
</dbReference>
<evidence type="ECO:0000256" key="2">
    <source>
        <dbReference type="ARBA" id="ARBA00023277"/>
    </source>
</evidence>
<dbReference type="GO" id="GO:0005975">
    <property type="term" value="P:carbohydrate metabolic process"/>
    <property type="evidence" value="ECO:0007669"/>
    <property type="project" value="InterPro"/>
</dbReference>
<dbReference type="InterPro" id="IPR004547">
    <property type="entry name" value="Glucosamine6P_isomerase"/>
</dbReference>
<dbReference type="InterPro" id="IPR037171">
    <property type="entry name" value="NagB/RpiA_transferase-like"/>
</dbReference>
<dbReference type="GO" id="GO:0006046">
    <property type="term" value="P:N-acetylglucosamine catabolic process"/>
    <property type="evidence" value="ECO:0007669"/>
    <property type="project" value="TreeGrafter"/>
</dbReference>
<keyword evidence="1" id="KW-0378">Hydrolase</keyword>
<dbReference type="PANTHER" id="PTHR11280:SF5">
    <property type="entry name" value="GLUCOSAMINE-6-PHOSPHATE ISOMERASE"/>
    <property type="match status" value="1"/>
</dbReference>
<dbReference type="SUPFAM" id="SSF100950">
    <property type="entry name" value="NagB/RpiA/CoA transferase-like"/>
    <property type="match status" value="1"/>
</dbReference>
<dbReference type="Proteomes" id="UP000322139">
    <property type="component" value="Unassembled WGS sequence"/>
</dbReference>
<sequence>MNVTVLKDYEEMSKAAAEKIAEIINANPNALVCFAAGSTPIGTFEVLAHLAANKKVDFGSCKFVGLDEWVGMDKNDSGSCQETLWKTLFLPLKIKEENICFFDAKAKDLQQECQRVDEYIMDHGNIDLMLLGIGVNGHLGFNEPGVSFNCLSHVVNLDENTKSVGQKYFETQRELSKGITLGTQHIMDSNTVILIANGANKAEAVHRMIHGEVTNELPATILQTHRDCYVYLEEGAFRR</sequence>
<reference evidence="4 5" key="1">
    <citation type="submission" date="2019-08" db="EMBL/GenBank/DDBJ databases">
        <title>Bacillus genomes from the desert of Cuatro Cienegas, Coahuila.</title>
        <authorList>
            <person name="Olmedo-Alvarez G."/>
        </authorList>
    </citation>
    <scope>NUCLEOTIDE SEQUENCE [LARGE SCALE GENOMIC DNA]</scope>
    <source>
        <strain evidence="4 5">CH446_14T</strain>
    </source>
</reference>
<dbReference type="GO" id="GO:0019262">
    <property type="term" value="P:N-acetylneuraminate catabolic process"/>
    <property type="evidence" value="ECO:0007669"/>
    <property type="project" value="TreeGrafter"/>
</dbReference>
<organism evidence="4 5">
    <name type="scientific">Bacillus infantis</name>
    <dbReference type="NCBI Taxonomy" id="324767"/>
    <lineage>
        <taxon>Bacteria</taxon>
        <taxon>Bacillati</taxon>
        <taxon>Bacillota</taxon>
        <taxon>Bacilli</taxon>
        <taxon>Bacillales</taxon>
        <taxon>Bacillaceae</taxon>
        <taxon>Bacillus</taxon>
    </lineage>
</organism>
<dbReference type="GO" id="GO:0042802">
    <property type="term" value="F:identical protein binding"/>
    <property type="evidence" value="ECO:0007669"/>
    <property type="project" value="TreeGrafter"/>
</dbReference>